<reference evidence="1 2" key="1">
    <citation type="journal article" date="2019" name="Sci. Rep.">
        <title>Orb-weaving spider Araneus ventricosus genome elucidates the spidroin gene catalogue.</title>
        <authorList>
            <person name="Kono N."/>
            <person name="Nakamura H."/>
            <person name="Ohtoshi R."/>
            <person name="Moran D.A.P."/>
            <person name="Shinohara A."/>
            <person name="Yoshida Y."/>
            <person name="Fujiwara M."/>
            <person name="Mori M."/>
            <person name="Tomita M."/>
            <person name="Arakawa K."/>
        </authorList>
    </citation>
    <scope>NUCLEOTIDE SEQUENCE [LARGE SCALE GENOMIC DNA]</scope>
</reference>
<evidence type="ECO:0000313" key="2">
    <source>
        <dbReference type="Proteomes" id="UP000499080"/>
    </source>
</evidence>
<accession>A0A4Y2JIW6</accession>
<dbReference type="AlphaFoldDB" id="A0A4Y2JIW6"/>
<proteinExistence type="predicted"/>
<gene>
    <name evidence="1" type="ORF">AVEN_107948_1</name>
</gene>
<protein>
    <submittedName>
        <fullName evidence="1">Uncharacterized protein</fullName>
    </submittedName>
</protein>
<keyword evidence="2" id="KW-1185">Reference proteome</keyword>
<name>A0A4Y2JIW6_ARAVE</name>
<dbReference type="EMBL" id="BGPR01003579">
    <property type="protein sequence ID" value="GBM89845.1"/>
    <property type="molecule type" value="Genomic_DNA"/>
</dbReference>
<evidence type="ECO:0000313" key="1">
    <source>
        <dbReference type="EMBL" id="GBM89845.1"/>
    </source>
</evidence>
<organism evidence="1 2">
    <name type="scientific">Araneus ventricosus</name>
    <name type="common">Orbweaver spider</name>
    <name type="synonym">Epeira ventricosa</name>
    <dbReference type="NCBI Taxonomy" id="182803"/>
    <lineage>
        <taxon>Eukaryota</taxon>
        <taxon>Metazoa</taxon>
        <taxon>Ecdysozoa</taxon>
        <taxon>Arthropoda</taxon>
        <taxon>Chelicerata</taxon>
        <taxon>Arachnida</taxon>
        <taxon>Araneae</taxon>
        <taxon>Araneomorphae</taxon>
        <taxon>Entelegynae</taxon>
        <taxon>Araneoidea</taxon>
        <taxon>Araneidae</taxon>
        <taxon>Araneus</taxon>
    </lineage>
</organism>
<dbReference type="Proteomes" id="UP000499080">
    <property type="component" value="Unassembled WGS sequence"/>
</dbReference>
<comment type="caution">
    <text evidence="1">The sequence shown here is derived from an EMBL/GenBank/DDBJ whole genome shotgun (WGS) entry which is preliminary data.</text>
</comment>
<sequence>MRRIHLISSFLNRGHILLTTYEISTIKRDNFFKKIAGGAAALQSQRTSRHWLHLITYSLVPRSIMTKKRRRNRGDTGVALLQQQHLRETLPLPPKPHLWVINKTLRQAARMIDSGDSS</sequence>